<evidence type="ECO:0000256" key="3">
    <source>
        <dbReference type="ARBA" id="ARBA00022475"/>
    </source>
</evidence>
<keyword evidence="7" id="KW-0653">Protein transport</keyword>
<comment type="similarity">
    <text evidence="2 7">Belongs to the ExbD/TolR family.</text>
</comment>
<keyword evidence="6 8" id="KW-0472">Membrane</keyword>
<evidence type="ECO:0000256" key="2">
    <source>
        <dbReference type="ARBA" id="ARBA00005811"/>
    </source>
</evidence>
<dbReference type="EMBL" id="FUXE01000007">
    <property type="protein sequence ID" value="SJZ67426.1"/>
    <property type="molecule type" value="Genomic_DNA"/>
</dbReference>
<keyword evidence="10" id="KW-1185">Reference proteome</keyword>
<dbReference type="GO" id="GO:0015031">
    <property type="term" value="P:protein transport"/>
    <property type="evidence" value="ECO:0007669"/>
    <property type="project" value="UniProtKB-KW"/>
</dbReference>
<evidence type="ECO:0000256" key="5">
    <source>
        <dbReference type="ARBA" id="ARBA00022989"/>
    </source>
</evidence>
<proteinExistence type="inferred from homology"/>
<dbReference type="STRING" id="29524.SAMN02745171_00802"/>
<dbReference type="AlphaFoldDB" id="A0A1T4MKQ7"/>
<dbReference type="PANTHER" id="PTHR30558">
    <property type="entry name" value="EXBD MEMBRANE COMPONENT OF PMF-DRIVEN MACROMOLECULE IMPORT SYSTEM"/>
    <property type="match status" value="1"/>
</dbReference>
<keyword evidence="7" id="KW-0813">Transport</keyword>
<sequence>MALKRKTKVNEAFSMASMTDVIFLLLIFFMVVSTLVVPNAIKVNLPSSQSTAPSEMPMVRLTLTAEGRCYIVTPSAQTPQEVTIDLLAEQLIQTREQTPDMLVALYADEEVPYREIVKILNITAQLDLKLVLATKALQAKD</sequence>
<comment type="subcellular location">
    <subcellularLocation>
        <location evidence="1">Cell membrane</location>
        <topology evidence="1">Single-pass membrane protein</topology>
    </subcellularLocation>
    <subcellularLocation>
        <location evidence="7">Cell membrane</location>
        <topology evidence="7">Single-pass type II membrane protein</topology>
    </subcellularLocation>
</comment>
<dbReference type="InterPro" id="IPR003400">
    <property type="entry name" value="ExbD"/>
</dbReference>
<dbReference type="Proteomes" id="UP000190121">
    <property type="component" value="Unassembled WGS sequence"/>
</dbReference>
<dbReference type="PANTHER" id="PTHR30558:SF7">
    <property type="entry name" value="TOL-PAL SYSTEM PROTEIN TOLR"/>
    <property type="match status" value="1"/>
</dbReference>
<name>A0A1T4MKQ7_9PORP</name>
<dbReference type="GO" id="GO:0005886">
    <property type="term" value="C:plasma membrane"/>
    <property type="evidence" value="ECO:0007669"/>
    <property type="project" value="UniProtKB-SubCell"/>
</dbReference>
<gene>
    <name evidence="9" type="ORF">SAMN02745171_00802</name>
</gene>
<dbReference type="RefSeq" id="WP_078736748.1">
    <property type="nucleotide sequence ID" value="NZ_FUXE01000007.1"/>
</dbReference>
<evidence type="ECO:0000256" key="8">
    <source>
        <dbReference type="SAM" id="Phobius"/>
    </source>
</evidence>
<evidence type="ECO:0000256" key="7">
    <source>
        <dbReference type="RuleBase" id="RU003879"/>
    </source>
</evidence>
<keyword evidence="4 7" id="KW-0812">Transmembrane</keyword>
<dbReference type="GO" id="GO:0022857">
    <property type="term" value="F:transmembrane transporter activity"/>
    <property type="evidence" value="ECO:0007669"/>
    <property type="project" value="InterPro"/>
</dbReference>
<evidence type="ECO:0000313" key="10">
    <source>
        <dbReference type="Proteomes" id="UP000190121"/>
    </source>
</evidence>
<evidence type="ECO:0000256" key="4">
    <source>
        <dbReference type="ARBA" id="ARBA00022692"/>
    </source>
</evidence>
<dbReference type="Pfam" id="PF02472">
    <property type="entry name" value="ExbD"/>
    <property type="match status" value="1"/>
</dbReference>
<keyword evidence="5 8" id="KW-1133">Transmembrane helix</keyword>
<organism evidence="9 10">
    <name type="scientific">Porphyromonas circumdentaria</name>
    <dbReference type="NCBI Taxonomy" id="29524"/>
    <lineage>
        <taxon>Bacteria</taxon>
        <taxon>Pseudomonadati</taxon>
        <taxon>Bacteroidota</taxon>
        <taxon>Bacteroidia</taxon>
        <taxon>Bacteroidales</taxon>
        <taxon>Porphyromonadaceae</taxon>
        <taxon>Porphyromonas</taxon>
    </lineage>
</organism>
<keyword evidence="3" id="KW-1003">Cell membrane</keyword>
<reference evidence="10" key="1">
    <citation type="submission" date="2017-02" db="EMBL/GenBank/DDBJ databases">
        <authorList>
            <person name="Varghese N."/>
            <person name="Submissions S."/>
        </authorList>
    </citation>
    <scope>NUCLEOTIDE SEQUENCE [LARGE SCALE GENOMIC DNA]</scope>
    <source>
        <strain evidence="10">ATCC 51356</strain>
    </source>
</reference>
<evidence type="ECO:0000256" key="6">
    <source>
        <dbReference type="ARBA" id="ARBA00023136"/>
    </source>
</evidence>
<dbReference type="OrthoDB" id="9793581at2"/>
<dbReference type="Gene3D" id="3.30.420.270">
    <property type="match status" value="1"/>
</dbReference>
<accession>A0A1T4MKQ7</accession>
<evidence type="ECO:0000313" key="9">
    <source>
        <dbReference type="EMBL" id="SJZ67426.1"/>
    </source>
</evidence>
<protein>
    <submittedName>
        <fullName evidence="9">Biopolymer transport protein ExbD</fullName>
    </submittedName>
</protein>
<evidence type="ECO:0000256" key="1">
    <source>
        <dbReference type="ARBA" id="ARBA00004162"/>
    </source>
</evidence>
<feature type="transmembrane region" description="Helical" evidence="8">
    <location>
        <begin position="21"/>
        <end position="41"/>
    </location>
</feature>